<dbReference type="EMBL" id="BKAX01000006">
    <property type="protein sequence ID" value="GEQ06413.1"/>
    <property type="molecule type" value="Genomic_DNA"/>
</dbReference>
<evidence type="ECO:0000313" key="2">
    <source>
        <dbReference type="EMBL" id="RIL43242.1"/>
    </source>
</evidence>
<sequence length="123" mass="14786">MKIEQCIEDFMNSIVKRDAELFCSLLCPNSLSRIRKRMYTNKKYKSINRFVKEQYLDKLTRLVAPTYKYDYFKDGNKYIVSYRFPQNNTYLKTVFIIYASDPTLLINLDINKVQVKVHYNTQI</sequence>
<organism evidence="2 3">
    <name type="scientific">Staphylococcus gallinarum</name>
    <dbReference type="NCBI Taxonomy" id="1293"/>
    <lineage>
        <taxon>Bacteria</taxon>
        <taxon>Bacillati</taxon>
        <taxon>Bacillota</taxon>
        <taxon>Bacilli</taxon>
        <taxon>Bacillales</taxon>
        <taxon>Staphylococcaceae</taxon>
        <taxon>Staphylococcus</taxon>
    </lineage>
</organism>
<accession>A0A0D0QZZ2</accession>
<keyword evidence="4" id="KW-1185">Reference proteome</keyword>
<reference evidence="1 4" key="2">
    <citation type="submission" date="2019-07" db="EMBL/GenBank/DDBJ databases">
        <title>Whole genome shotgun sequence of Staphylococcus gallinarum NBRC 109767.</title>
        <authorList>
            <person name="Hosoyama A."/>
            <person name="Uohara A."/>
            <person name="Ohji S."/>
            <person name="Ichikawa N."/>
        </authorList>
    </citation>
    <scope>NUCLEOTIDE SEQUENCE [LARGE SCALE GENOMIC DNA]</scope>
    <source>
        <strain evidence="1 4">NBRC 109767</strain>
    </source>
</reference>
<dbReference type="Proteomes" id="UP000321057">
    <property type="component" value="Unassembled WGS sequence"/>
</dbReference>
<reference evidence="2 3" key="1">
    <citation type="journal article" date="2016" name="Front. Microbiol.">
        <title>Comprehensive Phylogenetic Analysis of Bovine Non-aureus Staphylococci Species Based on Whole-Genome Sequencing.</title>
        <authorList>
            <person name="Naushad S."/>
            <person name="Barkema H.W."/>
            <person name="Luby C."/>
            <person name="Condas L.A."/>
            <person name="Nobrega D.B."/>
            <person name="Carson D.A."/>
            <person name="De Buck J."/>
        </authorList>
    </citation>
    <scope>NUCLEOTIDE SEQUENCE [LARGE SCALE GENOMIC DNA]</scope>
    <source>
        <strain evidence="2 3">SNUC 1388</strain>
    </source>
</reference>
<dbReference type="OrthoDB" id="2400414at2"/>
<dbReference type="Proteomes" id="UP000283576">
    <property type="component" value="Unassembled WGS sequence"/>
</dbReference>
<dbReference type="EMBL" id="QXRZ01000003">
    <property type="protein sequence ID" value="RIL43242.1"/>
    <property type="molecule type" value="Genomic_DNA"/>
</dbReference>
<comment type="caution">
    <text evidence="2">The sequence shown here is derived from an EMBL/GenBank/DDBJ whole genome shotgun (WGS) entry which is preliminary data.</text>
</comment>
<evidence type="ECO:0000313" key="3">
    <source>
        <dbReference type="Proteomes" id="UP000283576"/>
    </source>
</evidence>
<name>A0A0D0QZZ2_STAGA</name>
<dbReference type="AlphaFoldDB" id="A0A0D0QZZ2"/>
<evidence type="ECO:0008006" key="5">
    <source>
        <dbReference type="Google" id="ProtNLM"/>
    </source>
</evidence>
<dbReference type="GeneID" id="93846422"/>
<dbReference type="RefSeq" id="WP_042737689.1">
    <property type="nucleotide sequence ID" value="NZ_BKAX01000006.1"/>
</dbReference>
<evidence type="ECO:0000313" key="1">
    <source>
        <dbReference type="EMBL" id="GEQ06413.1"/>
    </source>
</evidence>
<protein>
    <recommendedName>
        <fullName evidence="5">Phage protein</fullName>
    </recommendedName>
</protein>
<gene>
    <name evidence="2" type="ORF">BUZ01_06400</name>
    <name evidence="1" type="ORF">SGA02_22410</name>
</gene>
<evidence type="ECO:0000313" key="4">
    <source>
        <dbReference type="Proteomes" id="UP000321057"/>
    </source>
</evidence>
<proteinExistence type="predicted"/>